<gene>
    <name evidence="1" type="ORF">Agub_g14880</name>
</gene>
<dbReference type="EMBL" id="BMAR01000061">
    <property type="protein sequence ID" value="GFR52338.1"/>
    <property type="molecule type" value="Genomic_DNA"/>
</dbReference>
<dbReference type="AlphaFoldDB" id="A0AAD3HTA6"/>
<feature type="non-terminal residue" evidence="1">
    <location>
        <position position="1"/>
    </location>
</feature>
<name>A0AAD3HTA6_9CHLO</name>
<comment type="caution">
    <text evidence="1">The sequence shown here is derived from an EMBL/GenBank/DDBJ whole genome shotgun (WGS) entry which is preliminary data.</text>
</comment>
<organism evidence="1 2">
    <name type="scientific">Astrephomene gubernaculifera</name>
    <dbReference type="NCBI Taxonomy" id="47775"/>
    <lineage>
        <taxon>Eukaryota</taxon>
        <taxon>Viridiplantae</taxon>
        <taxon>Chlorophyta</taxon>
        <taxon>core chlorophytes</taxon>
        <taxon>Chlorophyceae</taxon>
        <taxon>CS clade</taxon>
        <taxon>Chlamydomonadales</taxon>
        <taxon>Astrephomenaceae</taxon>
        <taxon>Astrephomene</taxon>
    </lineage>
</organism>
<accession>A0AAD3HTA6</accession>
<reference evidence="1 2" key="1">
    <citation type="journal article" date="2021" name="Sci. Rep.">
        <title>Genome sequencing of the multicellular alga Astrephomene provides insights into convergent evolution of germ-soma differentiation.</title>
        <authorList>
            <person name="Yamashita S."/>
            <person name="Yamamoto K."/>
            <person name="Matsuzaki R."/>
            <person name="Suzuki S."/>
            <person name="Yamaguchi H."/>
            <person name="Hirooka S."/>
            <person name="Minakuchi Y."/>
            <person name="Miyagishima S."/>
            <person name="Kawachi M."/>
            <person name="Toyoda A."/>
            <person name="Nozaki H."/>
        </authorList>
    </citation>
    <scope>NUCLEOTIDE SEQUENCE [LARGE SCALE GENOMIC DNA]</scope>
    <source>
        <strain evidence="1 2">NIES-4017</strain>
    </source>
</reference>
<proteinExistence type="predicted"/>
<protein>
    <submittedName>
        <fullName evidence="1">Uncharacterized protein</fullName>
    </submittedName>
</protein>
<dbReference type="Proteomes" id="UP001054857">
    <property type="component" value="Unassembled WGS sequence"/>
</dbReference>
<keyword evidence="2" id="KW-1185">Reference proteome</keyword>
<evidence type="ECO:0000313" key="1">
    <source>
        <dbReference type="EMBL" id="GFR52338.1"/>
    </source>
</evidence>
<sequence>SFHTPYLPSKDQRSRLTYYAVSTSFSGDIIAARLQPEQVEPSFSTSRGSGLITWLPNLAILDYQHATMATLSRILHLFDIVASETDTTIRFGSRRQPLQHDPDAYYDAIRHRVQTAPSGQFPLPRVKEDTR</sequence>
<evidence type="ECO:0000313" key="2">
    <source>
        <dbReference type="Proteomes" id="UP001054857"/>
    </source>
</evidence>